<dbReference type="Proteomes" id="UP000285301">
    <property type="component" value="Unassembled WGS sequence"/>
</dbReference>
<evidence type="ECO:0000313" key="4">
    <source>
        <dbReference type="Proteomes" id="UP000285301"/>
    </source>
</evidence>
<sequence>MPEENVEIEPKEEAISFIRKRILDEFNENKEIFDEIDVENVRDNDWSVERFLLHCKNNREEAFEMLKESLKWRKSFEVNRLKAEDFPREFYKSGSFFPLAEDKEGNLMIYLRGKLHRKLPDWTELFKKFFVFIIDTVDKKMGGKRYAVFWDCEGAGLQNVDFDMLSFMTKVVSSYFPYGLEYVLLHELPWVLHTIYNLARSWVPEHYQRLARFANRSQITDWIDIKNLPDYLNGECQIDYRKPPEGAPSAKEAQVKYNLNSNAASRLEAHLNQYCYNS</sequence>
<dbReference type="Gene3D" id="3.40.525.10">
    <property type="entry name" value="CRAL-TRIO lipid binding domain"/>
    <property type="match status" value="1"/>
</dbReference>
<dbReference type="AlphaFoldDB" id="A0A3S3S4U3"/>
<keyword evidence="4" id="KW-1185">Reference proteome</keyword>
<dbReference type="CDD" id="cd00170">
    <property type="entry name" value="SEC14"/>
    <property type="match status" value="1"/>
</dbReference>
<dbReference type="InterPro" id="IPR001251">
    <property type="entry name" value="CRAL-TRIO_dom"/>
</dbReference>
<dbReference type="EMBL" id="NCKU01002632">
    <property type="protein sequence ID" value="RWS09145.1"/>
    <property type="molecule type" value="Genomic_DNA"/>
</dbReference>
<dbReference type="SUPFAM" id="SSF52087">
    <property type="entry name" value="CRAL/TRIO domain"/>
    <property type="match status" value="1"/>
</dbReference>
<dbReference type="GO" id="GO:0012505">
    <property type="term" value="C:endomembrane system"/>
    <property type="evidence" value="ECO:0007669"/>
    <property type="project" value="TreeGrafter"/>
</dbReference>
<dbReference type="GO" id="GO:0140284">
    <property type="term" value="C:endoplasmic reticulum-endosome membrane contact site"/>
    <property type="evidence" value="ECO:0007669"/>
    <property type="project" value="TreeGrafter"/>
</dbReference>
<dbReference type="EMBL" id="NCKU01002633">
    <property type="protein sequence ID" value="RWS09143.1"/>
    <property type="molecule type" value="Genomic_DNA"/>
</dbReference>
<evidence type="ECO:0000313" key="2">
    <source>
        <dbReference type="EMBL" id="RWS09143.1"/>
    </source>
</evidence>
<dbReference type="SUPFAM" id="SSF46938">
    <property type="entry name" value="CRAL/TRIO N-terminal domain"/>
    <property type="match status" value="1"/>
</dbReference>
<dbReference type="OrthoDB" id="75724at2759"/>
<dbReference type="PANTHER" id="PTHR46384:SF1">
    <property type="entry name" value="MOTILE SPERM DOMAIN-CONTAINING PROTEIN 2"/>
    <property type="match status" value="1"/>
</dbReference>
<reference evidence="3" key="2">
    <citation type="submission" date="2018-11" db="EMBL/GenBank/DDBJ databases">
        <title>Trombidioid mite genomics.</title>
        <authorList>
            <person name="Dong X."/>
        </authorList>
    </citation>
    <scope>NUCLEOTIDE SEQUENCE</scope>
    <source>
        <strain evidence="3">UoL-WK</strain>
    </source>
</reference>
<dbReference type="PROSITE" id="PS50191">
    <property type="entry name" value="CRAL_TRIO"/>
    <property type="match status" value="1"/>
</dbReference>
<dbReference type="PANTHER" id="PTHR46384">
    <property type="entry name" value="MOTILE SPERM DOMAIN-CONTAINING PROTEIN 2"/>
    <property type="match status" value="1"/>
</dbReference>
<proteinExistence type="predicted"/>
<feature type="domain" description="CRAL-TRIO" evidence="1">
    <location>
        <begin position="84"/>
        <end position="240"/>
    </location>
</feature>
<comment type="caution">
    <text evidence="3">The sequence shown here is derived from an EMBL/GenBank/DDBJ whole genome shotgun (WGS) entry which is preliminary data.</text>
</comment>
<organism evidence="3 4">
    <name type="scientific">Dinothrombium tinctorium</name>
    <dbReference type="NCBI Taxonomy" id="1965070"/>
    <lineage>
        <taxon>Eukaryota</taxon>
        <taxon>Metazoa</taxon>
        <taxon>Ecdysozoa</taxon>
        <taxon>Arthropoda</taxon>
        <taxon>Chelicerata</taxon>
        <taxon>Arachnida</taxon>
        <taxon>Acari</taxon>
        <taxon>Acariformes</taxon>
        <taxon>Trombidiformes</taxon>
        <taxon>Prostigmata</taxon>
        <taxon>Anystina</taxon>
        <taxon>Parasitengona</taxon>
        <taxon>Trombidioidea</taxon>
        <taxon>Trombidiidae</taxon>
        <taxon>Dinothrombium</taxon>
    </lineage>
</organism>
<accession>A0A3S3S4U3</accession>
<dbReference type="Pfam" id="PF00650">
    <property type="entry name" value="CRAL_TRIO"/>
    <property type="match status" value="1"/>
</dbReference>
<dbReference type="InterPro" id="IPR036273">
    <property type="entry name" value="CRAL/TRIO_N_dom_sf"/>
</dbReference>
<protein>
    <submittedName>
        <fullName evidence="3">Motile sperm domain-containing protein 2-like protein</fullName>
    </submittedName>
</protein>
<evidence type="ECO:0000313" key="3">
    <source>
        <dbReference type="EMBL" id="RWS09145.1"/>
    </source>
</evidence>
<reference evidence="3 4" key="1">
    <citation type="journal article" date="2018" name="Gigascience">
        <title>Genomes of trombidid mites reveal novel predicted allergens and laterally-transferred genes associated with secondary metabolism.</title>
        <authorList>
            <person name="Dong X."/>
            <person name="Chaisiri K."/>
            <person name="Xia D."/>
            <person name="Armstrong S.D."/>
            <person name="Fang Y."/>
            <person name="Donnelly M.J."/>
            <person name="Kadowaki T."/>
            <person name="McGarry J.W."/>
            <person name="Darby A.C."/>
            <person name="Makepeace B.L."/>
        </authorList>
    </citation>
    <scope>NUCLEOTIDE SEQUENCE [LARGE SCALE GENOMIC DNA]</scope>
    <source>
        <strain evidence="3">UoL-WK</strain>
    </source>
</reference>
<dbReference type="InterPro" id="IPR036865">
    <property type="entry name" value="CRAL-TRIO_dom_sf"/>
</dbReference>
<gene>
    <name evidence="2" type="ORF">B4U79_06258</name>
    <name evidence="3" type="ORF">B4U79_09450</name>
</gene>
<name>A0A3S3S4U3_9ACAR</name>
<dbReference type="InterPro" id="IPR053012">
    <property type="entry name" value="ER-organelle_contact"/>
</dbReference>
<evidence type="ECO:0000259" key="1">
    <source>
        <dbReference type="PROSITE" id="PS50191"/>
    </source>
</evidence>